<gene>
    <name evidence="2" type="ORF">LQG66_02745</name>
</gene>
<dbReference type="RefSeq" id="WP_231323155.1">
    <property type="nucleotide sequence ID" value="NZ_CP088156.1"/>
</dbReference>
<reference evidence="2" key="1">
    <citation type="journal article" date="2024" name="Antonie Van Leeuwenhoek">
        <title>Bradyrhizobium ontarionense sp. nov., a novel bacterial symbiont isolated from Aeschynomene indica (Indian jointvetch), harbours photosynthesis, nitrogen fixation and nitrous oxide (N2O) reductase genes.</title>
        <authorList>
            <person name="Bromfield E.S.P."/>
            <person name="Cloutier S."/>
        </authorList>
    </citation>
    <scope>NUCLEOTIDE SEQUENCE</scope>
    <source>
        <strain evidence="2">A19</strain>
    </source>
</reference>
<feature type="chain" id="PRO_5046053503" evidence="1">
    <location>
        <begin position="21"/>
        <end position="167"/>
    </location>
</feature>
<keyword evidence="1" id="KW-0732">Signal</keyword>
<evidence type="ECO:0000313" key="3">
    <source>
        <dbReference type="Proteomes" id="UP001431010"/>
    </source>
</evidence>
<evidence type="ECO:0000256" key="1">
    <source>
        <dbReference type="SAM" id="SignalP"/>
    </source>
</evidence>
<feature type="signal peptide" evidence="1">
    <location>
        <begin position="1"/>
        <end position="20"/>
    </location>
</feature>
<dbReference type="Proteomes" id="UP001431010">
    <property type="component" value="Chromosome"/>
</dbReference>
<organism evidence="2 3">
    <name type="scientific">Bradyrhizobium ontarionense</name>
    <dbReference type="NCBI Taxonomy" id="2898149"/>
    <lineage>
        <taxon>Bacteria</taxon>
        <taxon>Pseudomonadati</taxon>
        <taxon>Pseudomonadota</taxon>
        <taxon>Alphaproteobacteria</taxon>
        <taxon>Hyphomicrobiales</taxon>
        <taxon>Nitrobacteraceae</taxon>
        <taxon>Bradyrhizobium</taxon>
    </lineage>
</organism>
<accession>A0ABY3RCX3</accession>
<proteinExistence type="predicted"/>
<keyword evidence="3" id="KW-1185">Reference proteome</keyword>
<dbReference type="EMBL" id="CP088156">
    <property type="protein sequence ID" value="UFZ05259.1"/>
    <property type="molecule type" value="Genomic_DNA"/>
</dbReference>
<sequence>MRIFLFAALCFAILSGSEAAADGCDVLKACQDMAWCKYTYRGGEWKDDPQVSEFEKAMQRDDPAAEKDMAERCHHLAGKDEDWTNNGKGCPLETINQVGRKARINACVGLAQPPVPPNTRVCANCRTNDVPQIVCGKPTSLNLHKGDRCDCNGHSGKAITMPEAPCD</sequence>
<name>A0ABY3RCX3_9BRAD</name>
<protein>
    <submittedName>
        <fullName evidence="2">Uncharacterized protein</fullName>
    </submittedName>
</protein>
<evidence type="ECO:0000313" key="2">
    <source>
        <dbReference type="EMBL" id="UFZ05259.1"/>
    </source>
</evidence>